<keyword evidence="3" id="KW-1185">Reference proteome</keyword>
<evidence type="ECO:0000256" key="1">
    <source>
        <dbReference type="ARBA" id="ARBA00009477"/>
    </source>
</evidence>
<dbReference type="InterPro" id="IPR006143">
    <property type="entry name" value="RND_pump_MFP"/>
</dbReference>
<sequence>MKSHEHMFLSLYQSIFRNPKKMKKIILSTIGLIFLLSCKTDTTNAKEENVQQLLPESPTEVTVMPLQSKPFTHELVSNGKIHASQMVGLKFKANEKIARILVKNGDNVTQGQIIAALDGFSFENKLQQAQDDVSRARLELQDMLIGQGFKLKDSANVPPQTMELLKVKSGYNKALSHYKMAKNELQGVTLYAPISGTIANLNSKPNTYPDMSKDFCNIVNLHSMEVSFPIMESELGFVQKGGEVEVIPFSIPDVKIKGKITEINPWIDQNGMVQLKASVAYHPKMVEGMSVRVSIFRALEKQWVVPKSAVVLRTNRKVLFTLKDGKAFWNYVQTGLENATEYTITGETLKEGDPIIVSGNINLAHESPVVVKK</sequence>
<protein>
    <submittedName>
        <fullName evidence="2">Efflux transporter, RND family, MFP subunit</fullName>
    </submittedName>
</protein>
<reference evidence="2 3" key="1">
    <citation type="submission" date="2015-01" db="EMBL/GenBank/DDBJ databases">
        <authorList>
            <person name="MANFREDI Pablo"/>
        </authorList>
    </citation>
    <scope>NUCLEOTIDE SEQUENCE [LARGE SCALE GENOMIC DNA]</scope>
    <source>
        <strain evidence="2 3">CcD38</strain>
    </source>
</reference>
<dbReference type="PANTHER" id="PTHR30469">
    <property type="entry name" value="MULTIDRUG RESISTANCE PROTEIN MDTA"/>
    <property type="match status" value="1"/>
</dbReference>
<gene>
    <name evidence="2" type="ORF">CCAND38_370014</name>
</gene>
<dbReference type="NCBIfam" id="TIGR01730">
    <property type="entry name" value="RND_mfp"/>
    <property type="match status" value="1"/>
</dbReference>
<dbReference type="Gene3D" id="2.40.30.170">
    <property type="match status" value="1"/>
</dbReference>
<dbReference type="Gene3D" id="2.40.420.20">
    <property type="match status" value="1"/>
</dbReference>
<dbReference type="EMBL" id="CDOI01000148">
    <property type="protein sequence ID" value="CEN46548.1"/>
    <property type="molecule type" value="Genomic_DNA"/>
</dbReference>
<dbReference type="GO" id="GO:0015562">
    <property type="term" value="F:efflux transmembrane transporter activity"/>
    <property type="evidence" value="ECO:0007669"/>
    <property type="project" value="TreeGrafter"/>
</dbReference>
<dbReference type="PANTHER" id="PTHR30469:SF11">
    <property type="entry name" value="BLL4320 PROTEIN"/>
    <property type="match status" value="1"/>
</dbReference>
<dbReference type="AlphaFoldDB" id="A0A0B7HT60"/>
<accession>A0A0B7HT60</accession>
<dbReference type="SUPFAM" id="SSF111369">
    <property type="entry name" value="HlyD-like secretion proteins"/>
    <property type="match status" value="1"/>
</dbReference>
<organism evidence="2 3">
    <name type="scientific">Capnocytophaga canis</name>
    <dbReference type="NCBI Taxonomy" id="1848903"/>
    <lineage>
        <taxon>Bacteria</taxon>
        <taxon>Pseudomonadati</taxon>
        <taxon>Bacteroidota</taxon>
        <taxon>Flavobacteriia</taxon>
        <taxon>Flavobacteriales</taxon>
        <taxon>Flavobacteriaceae</taxon>
        <taxon>Capnocytophaga</taxon>
    </lineage>
</organism>
<name>A0A0B7HT60_9FLAO</name>
<dbReference type="Proteomes" id="UP000045051">
    <property type="component" value="Unassembled WGS sequence"/>
</dbReference>
<proteinExistence type="inferred from homology"/>
<dbReference type="GO" id="GO:1990281">
    <property type="term" value="C:efflux pump complex"/>
    <property type="evidence" value="ECO:0007669"/>
    <property type="project" value="TreeGrafter"/>
</dbReference>
<comment type="similarity">
    <text evidence="1">Belongs to the membrane fusion protein (MFP) (TC 8.A.1) family.</text>
</comment>
<dbReference type="Gene3D" id="2.40.50.100">
    <property type="match status" value="1"/>
</dbReference>
<evidence type="ECO:0000313" key="2">
    <source>
        <dbReference type="EMBL" id="CEN46548.1"/>
    </source>
</evidence>
<evidence type="ECO:0000313" key="3">
    <source>
        <dbReference type="Proteomes" id="UP000045051"/>
    </source>
</evidence>